<accession>A0AAV5L5T9</accession>
<evidence type="ECO:0000313" key="1">
    <source>
        <dbReference type="EMBL" id="GKV32584.1"/>
    </source>
</evidence>
<reference evidence="1 2" key="1">
    <citation type="journal article" date="2021" name="Commun. Biol.">
        <title>The genome of Shorea leprosula (Dipterocarpaceae) highlights the ecological relevance of drought in aseasonal tropical rainforests.</title>
        <authorList>
            <person name="Ng K.K.S."/>
            <person name="Kobayashi M.J."/>
            <person name="Fawcett J.A."/>
            <person name="Hatakeyama M."/>
            <person name="Paape T."/>
            <person name="Ng C.H."/>
            <person name="Ang C.C."/>
            <person name="Tnah L.H."/>
            <person name="Lee C.T."/>
            <person name="Nishiyama T."/>
            <person name="Sese J."/>
            <person name="O'Brien M.J."/>
            <person name="Copetti D."/>
            <person name="Mohd Noor M.I."/>
            <person name="Ong R.C."/>
            <person name="Putra M."/>
            <person name="Sireger I.Z."/>
            <person name="Indrioko S."/>
            <person name="Kosugi Y."/>
            <person name="Izuno A."/>
            <person name="Isagi Y."/>
            <person name="Lee S.L."/>
            <person name="Shimizu K.K."/>
        </authorList>
    </citation>
    <scope>NUCLEOTIDE SEQUENCE [LARGE SCALE GENOMIC DNA]</scope>
    <source>
        <strain evidence="1">214</strain>
    </source>
</reference>
<sequence>MQVALEKDNKMKGNSPERLVSGSDDFTMFLWKRADDNNPKLMTGHQQVKII</sequence>
<gene>
    <name evidence="1" type="ORF">SLEP1_g41178</name>
</gene>
<evidence type="ECO:0000313" key="2">
    <source>
        <dbReference type="Proteomes" id="UP001054252"/>
    </source>
</evidence>
<name>A0AAV5L5T9_9ROSI</name>
<proteinExistence type="predicted"/>
<comment type="caution">
    <text evidence="1">The sequence shown here is derived from an EMBL/GenBank/DDBJ whole genome shotgun (WGS) entry which is preliminary data.</text>
</comment>
<protein>
    <submittedName>
        <fullName evidence="1">Uncharacterized protein</fullName>
    </submittedName>
</protein>
<dbReference type="AlphaFoldDB" id="A0AAV5L5T9"/>
<keyword evidence="2" id="KW-1185">Reference proteome</keyword>
<dbReference type="EMBL" id="BPVZ01000096">
    <property type="protein sequence ID" value="GKV32584.1"/>
    <property type="molecule type" value="Genomic_DNA"/>
</dbReference>
<dbReference type="Proteomes" id="UP001054252">
    <property type="component" value="Unassembled WGS sequence"/>
</dbReference>
<organism evidence="1 2">
    <name type="scientific">Rubroshorea leprosula</name>
    <dbReference type="NCBI Taxonomy" id="152421"/>
    <lineage>
        <taxon>Eukaryota</taxon>
        <taxon>Viridiplantae</taxon>
        <taxon>Streptophyta</taxon>
        <taxon>Embryophyta</taxon>
        <taxon>Tracheophyta</taxon>
        <taxon>Spermatophyta</taxon>
        <taxon>Magnoliopsida</taxon>
        <taxon>eudicotyledons</taxon>
        <taxon>Gunneridae</taxon>
        <taxon>Pentapetalae</taxon>
        <taxon>rosids</taxon>
        <taxon>malvids</taxon>
        <taxon>Malvales</taxon>
        <taxon>Dipterocarpaceae</taxon>
        <taxon>Rubroshorea</taxon>
    </lineage>
</organism>